<protein>
    <submittedName>
        <fullName evidence="2">Uncharacterized protein</fullName>
    </submittedName>
</protein>
<evidence type="ECO:0000313" key="2">
    <source>
        <dbReference type="EMBL" id="RKG71706.1"/>
    </source>
</evidence>
<sequence>MRRLPSTQHRRSHTPMPRTSQEQSQERHAFLLDLFRTQPDLSRQDALESFKDRFGATINLRTFNELREQAKKDLSSSPSTPAPKEPEVEVQDERPEVTVEDAGALLKSAATPELLNGSAPAKKPKAKGPGSRNVFVDAPQEHLQFLERIVQQLQEAGASNVRIDHGTDRWMVLVVDSK</sequence>
<keyword evidence="3" id="KW-1185">Reference proteome</keyword>
<evidence type="ECO:0000256" key="1">
    <source>
        <dbReference type="SAM" id="MobiDB-lite"/>
    </source>
</evidence>
<dbReference type="OrthoDB" id="5516951at2"/>
<dbReference type="EMBL" id="RAVZ01000511">
    <property type="protein sequence ID" value="RKG71706.1"/>
    <property type="molecule type" value="Genomic_DNA"/>
</dbReference>
<feature type="compositionally biased region" description="Basic and acidic residues" evidence="1">
    <location>
        <begin position="84"/>
        <end position="97"/>
    </location>
</feature>
<comment type="caution">
    <text evidence="2">The sequence shown here is derived from an EMBL/GenBank/DDBJ whole genome shotgun (WGS) entry which is preliminary data.</text>
</comment>
<feature type="region of interest" description="Disordered" evidence="1">
    <location>
        <begin position="1"/>
        <end position="27"/>
    </location>
</feature>
<name>A0A3A8HMF3_9BACT</name>
<evidence type="ECO:0000313" key="3">
    <source>
        <dbReference type="Proteomes" id="UP000268094"/>
    </source>
</evidence>
<reference evidence="3" key="1">
    <citation type="submission" date="2018-09" db="EMBL/GenBank/DDBJ databases">
        <authorList>
            <person name="Livingstone P.G."/>
            <person name="Whitworth D.E."/>
        </authorList>
    </citation>
    <scope>NUCLEOTIDE SEQUENCE [LARGE SCALE GENOMIC DNA]</scope>
    <source>
        <strain evidence="3">CA054A</strain>
    </source>
</reference>
<organism evidence="2 3">
    <name type="scientific">Corallococcus terminator</name>
    <dbReference type="NCBI Taxonomy" id="2316733"/>
    <lineage>
        <taxon>Bacteria</taxon>
        <taxon>Pseudomonadati</taxon>
        <taxon>Myxococcota</taxon>
        <taxon>Myxococcia</taxon>
        <taxon>Myxococcales</taxon>
        <taxon>Cystobacterineae</taxon>
        <taxon>Myxococcaceae</taxon>
        <taxon>Corallococcus</taxon>
    </lineage>
</organism>
<gene>
    <name evidence="2" type="ORF">D7V88_39150</name>
</gene>
<feature type="compositionally biased region" description="Low complexity" evidence="1">
    <location>
        <begin position="117"/>
        <end position="131"/>
    </location>
</feature>
<dbReference type="Proteomes" id="UP000268094">
    <property type="component" value="Unassembled WGS sequence"/>
</dbReference>
<feature type="region of interest" description="Disordered" evidence="1">
    <location>
        <begin position="69"/>
        <end position="134"/>
    </location>
</feature>
<feature type="compositionally biased region" description="Basic residues" evidence="1">
    <location>
        <begin position="1"/>
        <end position="13"/>
    </location>
</feature>
<accession>A0A3A8HMF3</accession>
<proteinExistence type="predicted"/>
<dbReference type="AlphaFoldDB" id="A0A3A8HMF3"/>